<feature type="transmembrane region" description="Helical" evidence="1">
    <location>
        <begin position="303"/>
        <end position="322"/>
    </location>
</feature>
<feature type="transmembrane region" description="Helical" evidence="1">
    <location>
        <begin position="251"/>
        <end position="272"/>
    </location>
</feature>
<protein>
    <submittedName>
        <fullName evidence="2">Ammonia monooxygenase</fullName>
    </submittedName>
</protein>
<feature type="transmembrane region" description="Helical" evidence="1">
    <location>
        <begin position="69"/>
        <end position="94"/>
    </location>
</feature>
<dbReference type="GO" id="GO:0016020">
    <property type="term" value="C:membrane"/>
    <property type="evidence" value="ECO:0007669"/>
    <property type="project" value="InterPro"/>
</dbReference>
<feature type="transmembrane region" description="Helical" evidence="1">
    <location>
        <begin position="221"/>
        <end position="244"/>
    </location>
</feature>
<evidence type="ECO:0000313" key="2">
    <source>
        <dbReference type="EMBL" id="QGU01032.1"/>
    </source>
</evidence>
<dbReference type="NCBIfam" id="TIGR03082">
    <property type="entry name" value="Gneg_AbrB_dup"/>
    <property type="match status" value="2"/>
</dbReference>
<keyword evidence="1" id="KW-0812">Transmembrane</keyword>
<dbReference type="InterPro" id="IPR007820">
    <property type="entry name" value="AbrB_fam"/>
</dbReference>
<dbReference type="InterPro" id="IPR017516">
    <property type="entry name" value="AbrB_dup"/>
</dbReference>
<dbReference type="Pfam" id="PF05145">
    <property type="entry name" value="AbrB"/>
    <property type="match status" value="1"/>
</dbReference>
<dbReference type="AlphaFoldDB" id="A0A6B8V7B7"/>
<reference evidence="3" key="1">
    <citation type="submission" date="2019-11" db="EMBL/GenBank/DDBJ databases">
        <title>Complete genome sequence of Corynebacterium kalinowskii 1959, a novel Corynebacterium species isolated from soil of a small paddock in Vilsendorf, Germany.</title>
        <authorList>
            <person name="Schaffert L."/>
            <person name="Ruwe M."/>
            <person name="Milse J."/>
            <person name="Hanuschka K."/>
            <person name="Ortseifen V."/>
            <person name="Droste J."/>
            <person name="Brandt D."/>
            <person name="Schlueter L."/>
            <person name="Kutter Y."/>
            <person name="Vinke S."/>
            <person name="Viehoefer P."/>
            <person name="Jacob L."/>
            <person name="Luebke N.-C."/>
            <person name="Schulte-Berndt E."/>
            <person name="Hain C."/>
            <person name="Linder M."/>
            <person name="Schmidt P."/>
            <person name="Wollenschlaeger L."/>
            <person name="Luttermann T."/>
            <person name="Thieme E."/>
            <person name="Hassa J."/>
            <person name="Haak M."/>
            <person name="Wittchen M."/>
            <person name="Mentz A."/>
            <person name="Persicke M."/>
            <person name="Busche T."/>
            <person name="Ruckert C."/>
        </authorList>
    </citation>
    <scope>NUCLEOTIDE SEQUENCE [LARGE SCALE GENOMIC DNA]</scope>
    <source>
        <strain evidence="3">1959</strain>
    </source>
</reference>
<feature type="transmembrane region" description="Helical" evidence="1">
    <location>
        <begin position="17"/>
        <end position="35"/>
    </location>
</feature>
<sequence>MATFACGFLFDWLHVPAGWILAAIVGSASIALYTGQDLPIHPLLKRLGRSLIAIMAAAPIVAADPRELAHYVLPGLAVSAITIGIGIVGGLLLARSEKAISRETGVLSMLAGGASVMPMLAHDMGADYRYVTLTQYLRLLTVTISLPLLVPLMDVPRGAVEHHNVPYQLVPLIAIAVIVIAGEPLGKLLRLPAPTILGPMLLTILAAQLIPGIALPAELKIATFVSIGWVAGGALSIPALKLFARQLPATFAFIFFLLGACAITAIGLMWWLDLTYFEAYLASSPGALETVLALTDEFGAGPAIAAIQVIRLIAILLVAGYLPKLLKRR</sequence>
<feature type="transmembrane region" description="Helical" evidence="1">
    <location>
        <begin position="165"/>
        <end position="185"/>
    </location>
</feature>
<organism evidence="2 3">
    <name type="scientific">Corynebacterium kalinowskii</name>
    <dbReference type="NCBI Taxonomy" id="2675216"/>
    <lineage>
        <taxon>Bacteria</taxon>
        <taxon>Bacillati</taxon>
        <taxon>Actinomycetota</taxon>
        <taxon>Actinomycetes</taxon>
        <taxon>Mycobacteriales</taxon>
        <taxon>Corynebacteriaceae</taxon>
        <taxon>Corynebacterium</taxon>
    </lineage>
</organism>
<keyword evidence="3" id="KW-1185">Reference proteome</keyword>
<gene>
    <name evidence="2" type="ORF">CKALI_00655</name>
</gene>
<dbReference type="Proteomes" id="UP000427071">
    <property type="component" value="Chromosome"/>
</dbReference>
<feature type="transmembrane region" description="Helical" evidence="1">
    <location>
        <begin position="136"/>
        <end position="153"/>
    </location>
</feature>
<dbReference type="KEGG" id="ckw:CKALI_00655"/>
<feature type="transmembrane region" description="Helical" evidence="1">
    <location>
        <begin position="197"/>
        <end position="215"/>
    </location>
</feature>
<keyword evidence="2" id="KW-0503">Monooxygenase</keyword>
<keyword evidence="1" id="KW-1133">Transmembrane helix</keyword>
<keyword evidence="1" id="KW-0472">Membrane</keyword>
<dbReference type="GO" id="GO:0004497">
    <property type="term" value="F:monooxygenase activity"/>
    <property type="evidence" value="ECO:0007669"/>
    <property type="project" value="UniProtKB-KW"/>
</dbReference>
<evidence type="ECO:0000313" key="3">
    <source>
        <dbReference type="Proteomes" id="UP000427071"/>
    </source>
</evidence>
<proteinExistence type="predicted"/>
<keyword evidence="2" id="KW-0560">Oxidoreductase</keyword>
<dbReference type="EMBL" id="CP046452">
    <property type="protein sequence ID" value="QGU01032.1"/>
    <property type="molecule type" value="Genomic_DNA"/>
</dbReference>
<accession>A0A6B8V7B7</accession>
<evidence type="ECO:0000256" key="1">
    <source>
        <dbReference type="SAM" id="Phobius"/>
    </source>
</evidence>
<dbReference type="PANTHER" id="PTHR38457:SF1">
    <property type="entry name" value="REGULATOR ABRB-RELATED"/>
    <property type="match status" value="1"/>
</dbReference>
<dbReference type="PANTHER" id="PTHR38457">
    <property type="entry name" value="REGULATOR ABRB-RELATED"/>
    <property type="match status" value="1"/>
</dbReference>
<name>A0A6B8V7B7_9CORY</name>
<dbReference type="PIRSF" id="PIRSF038991">
    <property type="entry name" value="Protein_AbrB"/>
    <property type="match status" value="1"/>
</dbReference>
<dbReference type="GO" id="GO:0010468">
    <property type="term" value="P:regulation of gene expression"/>
    <property type="evidence" value="ECO:0007669"/>
    <property type="project" value="InterPro"/>
</dbReference>